<feature type="compositionally biased region" description="Low complexity" evidence="1">
    <location>
        <begin position="431"/>
        <end position="454"/>
    </location>
</feature>
<evidence type="ECO:0000313" key="4">
    <source>
        <dbReference type="Proteomes" id="UP000054785"/>
    </source>
</evidence>
<protein>
    <submittedName>
        <fullName evidence="3">IcmX (IcmY)</fullName>
    </submittedName>
</protein>
<evidence type="ECO:0000256" key="1">
    <source>
        <dbReference type="SAM" id="MobiDB-lite"/>
    </source>
</evidence>
<comment type="caution">
    <text evidence="3">The sequence shown here is derived from an EMBL/GenBank/DDBJ whole genome shotgun (WGS) entry which is preliminary data.</text>
</comment>
<evidence type="ECO:0000256" key="2">
    <source>
        <dbReference type="SAM" id="SignalP"/>
    </source>
</evidence>
<feature type="chain" id="PRO_5044292107" evidence="2">
    <location>
        <begin position="23"/>
        <end position="454"/>
    </location>
</feature>
<keyword evidence="2" id="KW-0732">Signal</keyword>
<dbReference type="OrthoDB" id="5634380at2"/>
<organism evidence="3 4">
    <name type="scientific">Legionella geestiana</name>
    <dbReference type="NCBI Taxonomy" id="45065"/>
    <lineage>
        <taxon>Bacteria</taxon>
        <taxon>Pseudomonadati</taxon>
        <taxon>Pseudomonadota</taxon>
        <taxon>Gammaproteobacteria</taxon>
        <taxon>Legionellales</taxon>
        <taxon>Legionellaceae</taxon>
        <taxon>Legionella</taxon>
    </lineage>
</organism>
<feature type="region of interest" description="Disordered" evidence="1">
    <location>
        <begin position="423"/>
        <end position="454"/>
    </location>
</feature>
<name>A0A0W0TLZ5_9GAMM</name>
<dbReference type="EMBL" id="LNYC01000074">
    <property type="protein sequence ID" value="KTC96525.1"/>
    <property type="molecule type" value="Genomic_DNA"/>
</dbReference>
<dbReference type="Proteomes" id="UP000054785">
    <property type="component" value="Unassembled WGS sequence"/>
</dbReference>
<gene>
    <name evidence="3" type="ORF">Lgee_2208</name>
</gene>
<dbReference type="NCBIfam" id="NF038225">
    <property type="entry name" value="IcmX_IVB"/>
    <property type="match status" value="1"/>
</dbReference>
<sequence length="454" mass="48778">MRFHRRLTLSAMLTLAAGSVFADDITDAAQQQTGDNTGKLVQYLQNLGTYFGYNIQTPAVSDASQLSDQLLNINSTAALQQYVYFTVLGATPVNALTQALANFAPSSLFSLNDKANATFDQNYNSGSGSQGALTISPLIDQPASPTPPEPVSQALLNIMGTPDYSFCLDGNNNYICGNNSDTNYLFQYKVSANVIGQVPSTYDFFSSKYINGFLSQVNGNALLGPMVYSNESTSENSGNQSGLNAENQMEVAQNFIRYVTGAVAPISLPSRTAYDNLYSQMISTDSSVSQATKVQAQATLANYLANLRVYAAQNSVAIGNLYYMLSRRLPQKISGTGAGSDLSAQTSQAMSEYNMSTWRLFNQQQPGTTTQWMNQINTASAATVQKEVAILLAEMNYQLYLNRVQQERLLLTETVLLLQNSKAAQPNAALGTSGSTSSSDDSASSGGNDNAPDD</sequence>
<proteinExistence type="predicted"/>
<dbReference type="RefSeq" id="WP_051551049.1">
    <property type="nucleotide sequence ID" value="NZ_CAAAHN010000005.1"/>
</dbReference>
<dbReference type="PATRIC" id="fig|45065.4.peg.2398"/>
<dbReference type="AlphaFoldDB" id="A0A0W0TLZ5"/>
<reference evidence="3 4" key="1">
    <citation type="submission" date="2015-11" db="EMBL/GenBank/DDBJ databases">
        <title>Genomic analysis of 38 Legionella species identifies large and diverse effector repertoires.</title>
        <authorList>
            <person name="Burstein D."/>
            <person name="Amaro F."/>
            <person name="Zusman T."/>
            <person name="Lifshitz Z."/>
            <person name="Cohen O."/>
            <person name="Gilbert J.A."/>
            <person name="Pupko T."/>
            <person name="Shuman H.A."/>
            <person name="Segal G."/>
        </authorList>
    </citation>
    <scope>NUCLEOTIDE SEQUENCE [LARGE SCALE GENOMIC DNA]</scope>
    <source>
        <strain evidence="3 4">ATCC 49504</strain>
    </source>
</reference>
<accession>A0A0W0TLZ5</accession>
<evidence type="ECO:0000313" key="3">
    <source>
        <dbReference type="EMBL" id="KTC96525.1"/>
    </source>
</evidence>
<keyword evidence="4" id="KW-1185">Reference proteome</keyword>
<dbReference type="STRING" id="45065.Lgee_2208"/>
<feature type="signal peptide" evidence="2">
    <location>
        <begin position="1"/>
        <end position="22"/>
    </location>
</feature>